<organism evidence="6 7">
    <name type="scientific">Dibothriocephalus latus</name>
    <name type="common">Fish tapeworm</name>
    <name type="synonym">Diphyllobothrium latum</name>
    <dbReference type="NCBI Taxonomy" id="60516"/>
    <lineage>
        <taxon>Eukaryota</taxon>
        <taxon>Metazoa</taxon>
        <taxon>Spiralia</taxon>
        <taxon>Lophotrochozoa</taxon>
        <taxon>Platyhelminthes</taxon>
        <taxon>Cestoda</taxon>
        <taxon>Eucestoda</taxon>
        <taxon>Diphyllobothriidea</taxon>
        <taxon>Diphyllobothriidae</taxon>
        <taxon>Dibothriocephalus</taxon>
    </lineage>
</organism>
<dbReference type="SUPFAM" id="SSF46689">
    <property type="entry name" value="Homeodomain-like"/>
    <property type="match status" value="1"/>
</dbReference>
<keyword evidence="1 4" id="KW-0238">DNA-binding</keyword>
<evidence type="ECO:0000259" key="5">
    <source>
        <dbReference type="SMART" id="SM00389"/>
    </source>
</evidence>
<evidence type="ECO:0000313" key="6">
    <source>
        <dbReference type="EMBL" id="VDN10734.1"/>
    </source>
</evidence>
<reference evidence="6 7" key="1">
    <citation type="submission" date="2018-11" db="EMBL/GenBank/DDBJ databases">
        <authorList>
            <consortium name="Pathogen Informatics"/>
        </authorList>
    </citation>
    <scope>NUCLEOTIDE SEQUENCE [LARGE SCALE GENOMIC DNA]</scope>
</reference>
<evidence type="ECO:0000256" key="2">
    <source>
        <dbReference type="ARBA" id="ARBA00023155"/>
    </source>
</evidence>
<dbReference type="AlphaFoldDB" id="A0A3P7L1U7"/>
<evidence type="ECO:0000256" key="3">
    <source>
        <dbReference type="ARBA" id="ARBA00023242"/>
    </source>
</evidence>
<dbReference type="PANTHER" id="PTHR10390:SF44">
    <property type="entry name" value="SIX HOMEOBOX 4"/>
    <property type="match status" value="1"/>
</dbReference>
<dbReference type="GO" id="GO:0005667">
    <property type="term" value="C:transcription regulator complex"/>
    <property type="evidence" value="ECO:0007669"/>
    <property type="project" value="TreeGrafter"/>
</dbReference>
<dbReference type="Proteomes" id="UP000281553">
    <property type="component" value="Unassembled WGS sequence"/>
</dbReference>
<comment type="subcellular location">
    <subcellularLocation>
        <location evidence="4">Nucleus</location>
    </subcellularLocation>
</comment>
<evidence type="ECO:0000313" key="7">
    <source>
        <dbReference type="Proteomes" id="UP000281553"/>
    </source>
</evidence>
<sequence length="152" mass="17867">MRPTQKKGHGRFDQVYAILVENTFDEEFHAELQKLWYQAHYTEFEVVRGRKLGAVDKYRIRRKYPLPKTIWDGEKTVYCFKERARRTLYASFSRNRYPNPEEKQALATETDLTMTQVRHQPRGRESNRATGGPLCSNLLLSICPVRLSELTA</sequence>
<dbReference type="InterPro" id="IPR009057">
    <property type="entry name" value="Homeodomain-like_sf"/>
</dbReference>
<evidence type="ECO:0000256" key="4">
    <source>
        <dbReference type="RuleBase" id="RU000682"/>
    </source>
</evidence>
<proteinExistence type="predicted"/>
<keyword evidence="7" id="KW-1185">Reference proteome</keyword>
<feature type="domain" description="Homeobox" evidence="5">
    <location>
        <begin position="73"/>
        <end position="128"/>
    </location>
</feature>
<gene>
    <name evidence="6" type="ORF">DILT_LOCUS6565</name>
</gene>
<protein>
    <recommendedName>
        <fullName evidence="5">Homeobox domain-containing protein</fullName>
    </recommendedName>
</protein>
<dbReference type="EMBL" id="UYRU01049841">
    <property type="protein sequence ID" value="VDN10734.1"/>
    <property type="molecule type" value="Genomic_DNA"/>
</dbReference>
<name>A0A3P7L1U7_DIBLA</name>
<dbReference type="Pfam" id="PF00046">
    <property type="entry name" value="Homeodomain"/>
    <property type="match status" value="1"/>
</dbReference>
<dbReference type="SMART" id="SM00389">
    <property type="entry name" value="HOX"/>
    <property type="match status" value="1"/>
</dbReference>
<keyword evidence="2 4" id="KW-0371">Homeobox</keyword>
<dbReference type="InterPro" id="IPR001356">
    <property type="entry name" value="HD"/>
</dbReference>
<dbReference type="OrthoDB" id="3501850at2759"/>
<dbReference type="InterPro" id="IPR031701">
    <property type="entry name" value="SIX1_SD"/>
</dbReference>
<dbReference type="Gene3D" id="1.10.10.60">
    <property type="entry name" value="Homeodomain-like"/>
    <property type="match status" value="1"/>
</dbReference>
<dbReference type="Pfam" id="PF16878">
    <property type="entry name" value="SIX1_SD"/>
    <property type="match status" value="1"/>
</dbReference>
<accession>A0A3P7L1U7</accession>
<dbReference type="GO" id="GO:0005634">
    <property type="term" value="C:nucleus"/>
    <property type="evidence" value="ECO:0007669"/>
    <property type="project" value="UniProtKB-SubCell"/>
</dbReference>
<keyword evidence="3 4" id="KW-0539">Nucleus</keyword>
<dbReference type="GO" id="GO:0000981">
    <property type="term" value="F:DNA-binding transcription factor activity, RNA polymerase II-specific"/>
    <property type="evidence" value="ECO:0007669"/>
    <property type="project" value="TreeGrafter"/>
</dbReference>
<dbReference type="GO" id="GO:0000978">
    <property type="term" value="F:RNA polymerase II cis-regulatory region sequence-specific DNA binding"/>
    <property type="evidence" value="ECO:0007669"/>
    <property type="project" value="TreeGrafter"/>
</dbReference>
<dbReference type="PANTHER" id="PTHR10390">
    <property type="entry name" value="HOMEOBOX PROTEIN SIX"/>
    <property type="match status" value="1"/>
</dbReference>
<dbReference type="CDD" id="cd00086">
    <property type="entry name" value="homeodomain"/>
    <property type="match status" value="1"/>
</dbReference>
<evidence type="ECO:0000256" key="1">
    <source>
        <dbReference type="ARBA" id="ARBA00023125"/>
    </source>
</evidence>